<keyword evidence="10" id="KW-1185">Reference proteome</keyword>
<dbReference type="PANTHER" id="PTHR23226">
    <property type="entry name" value="ZINC FINGER AND SCAN DOMAIN-CONTAINING"/>
    <property type="match status" value="1"/>
</dbReference>
<dbReference type="GO" id="GO:0000978">
    <property type="term" value="F:RNA polymerase II cis-regulatory region sequence-specific DNA binding"/>
    <property type="evidence" value="ECO:0007669"/>
    <property type="project" value="TreeGrafter"/>
</dbReference>
<dbReference type="SUPFAM" id="SSF57667">
    <property type="entry name" value="beta-beta-alpha zinc fingers"/>
    <property type="match status" value="1"/>
</dbReference>
<evidence type="ECO:0000256" key="7">
    <source>
        <dbReference type="PROSITE-ProRule" id="PRU00042"/>
    </source>
</evidence>
<evidence type="ECO:0000259" key="8">
    <source>
        <dbReference type="PROSITE" id="PS50157"/>
    </source>
</evidence>
<keyword evidence="5" id="KW-0862">Zinc</keyword>
<dbReference type="GO" id="GO:0000981">
    <property type="term" value="F:DNA-binding transcription factor activity, RNA polymerase II-specific"/>
    <property type="evidence" value="ECO:0007669"/>
    <property type="project" value="TreeGrafter"/>
</dbReference>
<feature type="domain" description="C2H2-type" evidence="8">
    <location>
        <begin position="38"/>
        <end position="60"/>
    </location>
</feature>
<sequence length="60" mass="7141">EQLHDGEKPQKSSKCEKSFRWRCSLLCHWRIHTGEQLYKCGERGKNFSQRSSLSTHQLIH</sequence>
<dbReference type="AlphaFoldDB" id="A0A7L1FEN3"/>
<comment type="subcellular location">
    <subcellularLocation>
        <location evidence="1">Nucleus</location>
    </subcellularLocation>
</comment>
<keyword evidence="2" id="KW-0479">Metal-binding</keyword>
<evidence type="ECO:0000256" key="1">
    <source>
        <dbReference type="ARBA" id="ARBA00004123"/>
    </source>
</evidence>
<evidence type="ECO:0000256" key="6">
    <source>
        <dbReference type="ARBA" id="ARBA00023242"/>
    </source>
</evidence>
<reference evidence="9 10" key="1">
    <citation type="submission" date="2019-09" db="EMBL/GenBank/DDBJ databases">
        <title>Bird 10,000 Genomes (B10K) Project - Family phase.</title>
        <authorList>
            <person name="Zhang G."/>
        </authorList>
    </citation>
    <scope>NUCLEOTIDE SEQUENCE [LARGE SCALE GENOMIC DNA]</scope>
    <source>
        <strain evidence="9">B10K-DU-002-19</strain>
        <tissue evidence="9">Muscle</tissue>
    </source>
</reference>
<dbReference type="FunFam" id="3.30.160.60:FF:002061">
    <property type="entry name" value="Uncharacterized protein"/>
    <property type="match status" value="1"/>
</dbReference>
<feature type="non-terminal residue" evidence="9">
    <location>
        <position position="1"/>
    </location>
</feature>
<protein>
    <submittedName>
        <fullName evidence="9">ZN616 protein</fullName>
    </submittedName>
</protein>
<keyword evidence="4 7" id="KW-0863">Zinc-finger</keyword>
<dbReference type="GO" id="GO:0005634">
    <property type="term" value="C:nucleus"/>
    <property type="evidence" value="ECO:0007669"/>
    <property type="project" value="UniProtKB-SubCell"/>
</dbReference>
<evidence type="ECO:0000313" key="9">
    <source>
        <dbReference type="EMBL" id="NXN00214.1"/>
    </source>
</evidence>
<dbReference type="PROSITE" id="PS50157">
    <property type="entry name" value="ZINC_FINGER_C2H2_2"/>
    <property type="match status" value="2"/>
</dbReference>
<proteinExistence type="predicted"/>
<gene>
    <name evidence="9" type="primary">Znf616</name>
    <name evidence="9" type="ORF">SYLBOR_R00001</name>
</gene>
<dbReference type="EMBL" id="VXBG01009287">
    <property type="protein sequence ID" value="NXN00214.1"/>
    <property type="molecule type" value="Genomic_DNA"/>
</dbReference>
<evidence type="ECO:0000256" key="5">
    <source>
        <dbReference type="ARBA" id="ARBA00022833"/>
    </source>
</evidence>
<dbReference type="Proteomes" id="UP000538515">
    <property type="component" value="Unassembled WGS sequence"/>
</dbReference>
<feature type="non-terminal residue" evidence="9">
    <location>
        <position position="60"/>
    </location>
</feature>
<dbReference type="PANTHER" id="PTHR23226:SF416">
    <property type="entry name" value="FI01424P"/>
    <property type="match status" value="1"/>
</dbReference>
<dbReference type="GO" id="GO:0008270">
    <property type="term" value="F:zinc ion binding"/>
    <property type="evidence" value="ECO:0007669"/>
    <property type="project" value="UniProtKB-KW"/>
</dbReference>
<dbReference type="InterPro" id="IPR036236">
    <property type="entry name" value="Znf_C2H2_sf"/>
</dbReference>
<comment type="caution">
    <text evidence="9">The sequence shown here is derived from an EMBL/GenBank/DDBJ whole genome shotgun (WGS) entry which is preliminary data.</text>
</comment>
<dbReference type="InterPro" id="IPR013087">
    <property type="entry name" value="Znf_C2H2_type"/>
</dbReference>
<evidence type="ECO:0000256" key="3">
    <source>
        <dbReference type="ARBA" id="ARBA00022737"/>
    </source>
</evidence>
<evidence type="ECO:0000313" key="10">
    <source>
        <dbReference type="Proteomes" id="UP000538515"/>
    </source>
</evidence>
<accession>A0A7L1FEN3</accession>
<dbReference type="Gene3D" id="3.30.160.60">
    <property type="entry name" value="Classic Zinc Finger"/>
    <property type="match status" value="2"/>
</dbReference>
<dbReference type="FunFam" id="3.30.160.60:FF:000690">
    <property type="entry name" value="Zinc finger protein 354C"/>
    <property type="match status" value="1"/>
</dbReference>
<keyword evidence="3" id="KW-0677">Repeat</keyword>
<evidence type="ECO:0000256" key="2">
    <source>
        <dbReference type="ARBA" id="ARBA00022723"/>
    </source>
</evidence>
<organism evidence="9 10">
    <name type="scientific">Sylvia borin</name>
    <name type="common">Garden warbler</name>
    <dbReference type="NCBI Taxonomy" id="73324"/>
    <lineage>
        <taxon>Eukaryota</taxon>
        <taxon>Metazoa</taxon>
        <taxon>Chordata</taxon>
        <taxon>Craniata</taxon>
        <taxon>Vertebrata</taxon>
        <taxon>Euteleostomi</taxon>
        <taxon>Archelosauria</taxon>
        <taxon>Archosauria</taxon>
        <taxon>Dinosauria</taxon>
        <taxon>Saurischia</taxon>
        <taxon>Theropoda</taxon>
        <taxon>Coelurosauria</taxon>
        <taxon>Aves</taxon>
        <taxon>Neognathae</taxon>
        <taxon>Neoaves</taxon>
        <taxon>Telluraves</taxon>
        <taxon>Australaves</taxon>
        <taxon>Passeriformes</taxon>
        <taxon>Sylvioidea</taxon>
        <taxon>Sylviidae</taxon>
        <taxon>Sylviinae</taxon>
        <taxon>Sylvia</taxon>
    </lineage>
</organism>
<evidence type="ECO:0000256" key="4">
    <source>
        <dbReference type="ARBA" id="ARBA00022771"/>
    </source>
</evidence>
<feature type="domain" description="C2H2-type" evidence="8">
    <location>
        <begin position="10"/>
        <end position="37"/>
    </location>
</feature>
<keyword evidence="6" id="KW-0539">Nucleus</keyword>
<name>A0A7L1FEN3_SYLBO</name>